<reference evidence="1 2" key="1">
    <citation type="submission" date="2016-06" db="EMBL/GenBank/DDBJ databases">
        <title>Comparative genomics of the ectomycorrhizal sister species Rhizopogon vinicolor and Rhizopogon vesiculosus (Basidiomycota: Boletales) reveals a divergence of the mating type B locus.</title>
        <authorList>
            <consortium name="DOE Joint Genome Institute"/>
            <person name="Mujic A.B."/>
            <person name="Kuo A."/>
            <person name="Tritt A."/>
            <person name="Lipzen A."/>
            <person name="Chen C."/>
            <person name="Johnson J."/>
            <person name="Sharma A."/>
            <person name="Barry K."/>
            <person name="Grigoriev I.V."/>
            <person name="Spatafora J.W."/>
        </authorList>
    </citation>
    <scope>NUCLEOTIDE SEQUENCE [LARGE SCALE GENOMIC DNA]</scope>
    <source>
        <strain evidence="1 2">AM-OR11-026</strain>
    </source>
</reference>
<evidence type="ECO:0000313" key="2">
    <source>
        <dbReference type="Proteomes" id="UP000092154"/>
    </source>
</evidence>
<dbReference type="InParanoid" id="A0A1B7ND36"/>
<keyword evidence="2" id="KW-1185">Reference proteome</keyword>
<protein>
    <submittedName>
        <fullName evidence="1">Uncharacterized protein</fullName>
    </submittedName>
</protein>
<organism evidence="1 2">
    <name type="scientific">Rhizopogon vinicolor AM-OR11-026</name>
    <dbReference type="NCBI Taxonomy" id="1314800"/>
    <lineage>
        <taxon>Eukaryota</taxon>
        <taxon>Fungi</taxon>
        <taxon>Dikarya</taxon>
        <taxon>Basidiomycota</taxon>
        <taxon>Agaricomycotina</taxon>
        <taxon>Agaricomycetes</taxon>
        <taxon>Agaricomycetidae</taxon>
        <taxon>Boletales</taxon>
        <taxon>Suillineae</taxon>
        <taxon>Rhizopogonaceae</taxon>
        <taxon>Rhizopogon</taxon>
    </lineage>
</organism>
<sequence length="145" mass="16265">MGLGPQDQRSAYLCLVLTSRPVAPEPLVSHASSLSAKLATHWNTFYGLKSLCMLQGSLQYITEPWTHHFNTRGLPAKLLSRFGRTWLIRLSLLVQTSTLRLVRRPHICFAVAVGSLTLDLILICVEDRIYRNSKLSGPPSRKHNS</sequence>
<proteinExistence type="predicted"/>
<dbReference type="EMBL" id="KV448149">
    <property type="protein sequence ID" value="OAX42785.1"/>
    <property type="molecule type" value="Genomic_DNA"/>
</dbReference>
<accession>A0A1B7ND36</accession>
<evidence type="ECO:0000313" key="1">
    <source>
        <dbReference type="EMBL" id="OAX42785.1"/>
    </source>
</evidence>
<name>A0A1B7ND36_9AGAM</name>
<dbReference type="Proteomes" id="UP000092154">
    <property type="component" value="Unassembled WGS sequence"/>
</dbReference>
<gene>
    <name evidence="1" type="ORF">K503DRAFT_779651</name>
</gene>
<dbReference type="AlphaFoldDB" id="A0A1B7ND36"/>